<gene>
    <name evidence="8" type="ORF">OSTQU699_LOCUS5009</name>
</gene>
<dbReference type="AlphaFoldDB" id="A0A8S1J1G4"/>
<feature type="region of interest" description="Disordered" evidence="6">
    <location>
        <begin position="147"/>
        <end position="169"/>
    </location>
</feature>
<dbReference type="GO" id="GO:0005634">
    <property type="term" value="C:nucleus"/>
    <property type="evidence" value="ECO:0007669"/>
    <property type="project" value="UniProtKB-SubCell"/>
</dbReference>
<keyword evidence="5" id="KW-0539">Nucleus</keyword>
<accession>A0A8S1J1G4</accession>
<dbReference type="PANTHER" id="PTHR13044:SF14">
    <property type="entry name" value="CRYPTOCEPHAL, ISOFORM A"/>
    <property type="match status" value="1"/>
</dbReference>
<dbReference type="PANTHER" id="PTHR13044">
    <property type="entry name" value="ACTIVATING TRANSCRIPTION FACTOR ATF 4/5"/>
    <property type="match status" value="1"/>
</dbReference>
<evidence type="ECO:0000313" key="8">
    <source>
        <dbReference type="EMBL" id="CAD7699650.1"/>
    </source>
</evidence>
<evidence type="ECO:0000256" key="3">
    <source>
        <dbReference type="ARBA" id="ARBA00023125"/>
    </source>
</evidence>
<keyword evidence="3" id="KW-0238">DNA-binding</keyword>
<evidence type="ECO:0000256" key="2">
    <source>
        <dbReference type="ARBA" id="ARBA00023015"/>
    </source>
</evidence>
<sequence>MPRTADAPQRGGSLGVAVELADAGGLQGQIVRLPGSPFGEGRGALRRLGSGPVRPSGLAPPEQSAPSGPARSASWPAGTQGFREDVDRDERRRERNRRAQRVFREKQRKRIAALEGDSSSLREKVRALSIKNTQIKRENANLKKRMNEVKKGKMGGVSGGQQANASGAK</sequence>
<dbReference type="EMBL" id="CAJHUC010001081">
    <property type="protein sequence ID" value="CAD7699650.1"/>
    <property type="molecule type" value="Genomic_DNA"/>
</dbReference>
<feature type="domain" description="BZIP" evidence="7">
    <location>
        <begin position="86"/>
        <end position="149"/>
    </location>
</feature>
<proteinExistence type="predicted"/>
<dbReference type="GO" id="GO:0000977">
    <property type="term" value="F:RNA polymerase II transcription regulatory region sequence-specific DNA binding"/>
    <property type="evidence" value="ECO:0007669"/>
    <property type="project" value="TreeGrafter"/>
</dbReference>
<feature type="compositionally biased region" description="Basic and acidic residues" evidence="6">
    <location>
        <begin position="82"/>
        <end position="93"/>
    </location>
</feature>
<evidence type="ECO:0000256" key="1">
    <source>
        <dbReference type="ARBA" id="ARBA00004123"/>
    </source>
</evidence>
<feature type="region of interest" description="Disordered" evidence="6">
    <location>
        <begin position="32"/>
        <end position="122"/>
    </location>
</feature>
<evidence type="ECO:0000256" key="6">
    <source>
        <dbReference type="SAM" id="MobiDB-lite"/>
    </source>
</evidence>
<evidence type="ECO:0000256" key="4">
    <source>
        <dbReference type="ARBA" id="ARBA00023163"/>
    </source>
</evidence>
<keyword evidence="4" id="KW-0804">Transcription</keyword>
<feature type="compositionally biased region" description="Basic residues" evidence="6">
    <location>
        <begin position="94"/>
        <end position="111"/>
    </location>
</feature>
<evidence type="ECO:0000259" key="7">
    <source>
        <dbReference type="PROSITE" id="PS50217"/>
    </source>
</evidence>
<dbReference type="SMART" id="SM00338">
    <property type="entry name" value="BRLZ"/>
    <property type="match status" value="1"/>
</dbReference>
<dbReference type="Gene3D" id="1.20.5.170">
    <property type="match status" value="1"/>
</dbReference>
<dbReference type="InterPro" id="IPR046347">
    <property type="entry name" value="bZIP_sf"/>
</dbReference>
<dbReference type="CDD" id="cd14688">
    <property type="entry name" value="bZIP_YAP"/>
    <property type="match status" value="1"/>
</dbReference>
<dbReference type="SUPFAM" id="SSF57959">
    <property type="entry name" value="Leucine zipper domain"/>
    <property type="match status" value="1"/>
</dbReference>
<dbReference type="Proteomes" id="UP000708148">
    <property type="component" value="Unassembled WGS sequence"/>
</dbReference>
<dbReference type="InterPro" id="IPR004827">
    <property type="entry name" value="bZIP"/>
</dbReference>
<keyword evidence="9" id="KW-1185">Reference proteome</keyword>
<evidence type="ECO:0000313" key="9">
    <source>
        <dbReference type="Proteomes" id="UP000708148"/>
    </source>
</evidence>
<comment type="caution">
    <text evidence="8">The sequence shown here is derived from an EMBL/GenBank/DDBJ whole genome shotgun (WGS) entry which is preliminary data.</text>
</comment>
<dbReference type="GO" id="GO:0001228">
    <property type="term" value="F:DNA-binding transcription activator activity, RNA polymerase II-specific"/>
    <property type="evidence" value="ECO:0007669"/>
    <property type="project" value="TreeGrafter"/>
</dbReference>
<keyword evidence="2" id="KW-0805">Transcription regulation</keyword>
<organism evidence="8 9">
    <name type="scientific">Ostreobium quekettii</name>
    <dbReference type="NCBI Taxonomy" id="121088"/>
    <lineage>
        <taxon>Eukaryota</taxon>
        <taxon>Viridiplantae</taxon>
        <taxon>Chlorophyta</taxon>
        <taxon>core chlorophytes</taxon>
        <taxon>Ulvophyceae</taxon>
        <taxon>TCBD clade</taxon>
        <taxon>Bryopsidales</taxon>
        <taxon>Ostreobineae</taxon>
        <taxon>Ostreobiaceae</taxon>
        <taxon>Ostreobium</taxon>
    </lineage>
</organism>
<comment type="subcellular location">
    <subcellularLocation>
        <location evidence="1">Nucleus</location>
    </subcellularLocation>
</comment>
<name>A0A8S1J1G4_9CHLO</name>
<evidence type="ECO:0000256" key="5">
    <source>
        <dbReference type="ARBA" id="ARBA00023242"/>
    </source>
</evidence>
<protein>
    <recommendedName>
        <fullName evidence="7">BZIP domain-containing protein</fullName>
    </recommendedName>
</protein>
<reference evidence="8" key="1">
    <citation type="submission" date="2020-12" db="EMBL/GenBank/DDBJ databases">
        <authorList>
            <person name="Iha C."/>
        </authorList>
    </citation>
    <scope>NUCLEOTIDE SEQUENCE</scope>
</reference>
<dbReference type="PROSITE" id="PS50217">
    <property type="entry name" value="BZIP"/>
    <property type="match status" value="1"/>
</dbReference>